<dbReference type="AlphaFoldDB" id="A0AAX3XDP7"/>
<dbReference type="Proteomes" id="UP001226750">
    <property type="component" value="Chromosome"/>
</dbReference>
<dbReference type="EMBL" id="CP126975">
    <property type="protein sequence ID" value="WIM80094.1"/>
    <property type="molecule type" value="Genomic_DNA"/>
</dbReference>
<protein>
    <recommendedName>
        <fullName evidence="3">Phage protein</fullName>
    </recommendedName>
</protein>
<evidence type="ECO:0000313" key="1">
    <source>
        <dbReference type="EMBL" id="WIM80094.1"/>
    </source>
</evidence>
<evidence type="ECO:0000313" key="2">
    <source>
        <dbReference type="Proteomes" id="UP001226750"/>
    </source>
</evidence>
<accession>A0AAX3XDP7</accession>
<gene>
    <name evidence="1" type="ORF">QP018_02325</name>
</gene>
<sequence>MNREVFEYQNWLKAQAMAQGIELNLNDEDVLAKQLEPIADKYRLARNLAIKLCDENGNNLFDPDSREDLESILKLDDSVLSAFNQAENEDSPKHSASEESSS</sequence>
<reference evidence="1 2" key="1">
    <citation type="submission" date="2023-06" db="EMBL/GenBank/DDBJ databases">
        <title>Complete Genome Sequence of Gallibacterium anatis Strain BJF12, Isolated from a chicken with diarrhea.</title>
        <authorList>
            <person name="Guo F."/>
            <person name="Bu W."/>
            <person name="Xu F."/>
            <person name="Wen T."/>
        </authorList>
    </citation>
    <scope>NUCLEOTIDE SEQUENCE [LARGE SCALE GENOMIC DNA]</scope>
    <source>
        <strain evidence="1 2">BJF12</strain>
    </source>
</reference>
<dbReference type="RefSeq" id="WP_285092524.1">
    <property type="nucleotide sequence ID" value="NZ_CP126975.1"/>
</dbReference>
<name>A0AAX3XDP7_9PAST</name>
<organism evidence="1 2">
    <name type="scientific">Gallibacterium anatis</name>
    <dbReference type="NCBI Taxonomy" id="750"/>
    <lineage>
        <taxon>Bacteria</taxon>
        <taxon>Pseudomonadati</taxon>
        <taxon>Pseudomonadota</taxon>
        <taxon>Gammaproteobacteria</taxon>
        <taxon>Pasteurellales</taxon>
        <taxon>Pasteurellaceae</taxon>
        <taxon>Gallibacterium</taxon>
    </lineage>
</organism>
<proteinExistence type="predicted"/>
<evidence type="ECO:0008006" key="3">
    <source>
        <dbReference type="Google" id="ProtNLM"/>
    </source>
</evidence>
<keyword evidence="2" id="KW-1185">Reference proteome</keyword>